<comment type="caution">
    <text evidence="7">The sequence shown here is derived from an EMBL/GenBank/DDBJ whole genome shotgun (WGS) entry which is preliminary data.</text>
</comment>
<dbReference type="Gene3D" id="3.30.70.270">
    <property type="match status" value="1"/>
</dbReference>
<dbReference type="PROSITE" id="PS50011">
    <property type="entry name" value="PROTEIN_KINASE_DOM"/>
    <property type="match status" value="1"/>
</dbReference>
<dbReference type="PROSITE" id="PS50887">
    <property type="entry name" value="GGDEF"/>
    <property type="match status" value="1"/>
</dbReference>
<dbReference type="Gene3D" id="3.30.450.20">
    <property type="entry name" value="PAS domain"/>
    <property type="match status" value="1"/>
</dbReference>
<dbReference type="InterPro" id="IPR011009">
    <property type="entry name" value="Kinase-like_dom_sf"/>
</dbReference>
<dbReference type="OrthoDB" id="573511at2"/>
<dbReference type="RefSeq" id="WP_038079833.1">
    <property type="nucleotide sequence ID" value="NZ_JHEG04000001.1"/>
</dbReference>
<dbReference type="Gene3D" id="3.20.20.450">
    <property type="entry name" value="EAL domain"/>
    <property type="match status" value="1"/>
</dbReference>
<evidence type="ECO:0000259" key="5">
    <source>
        <dbReference type="PROSITE" id="PS50887"/>
    </source>
</evidence>
<dbReference type="FunFam" id="3.20.20.450:FF:000001">
    <property type="entry name" value="Cyclic di-GMP phosphodiesterase yahA"/>
    <property type="match status" value="1"/>
</dbReference>
<dbReference type="SUPFAM" id="SSF56112">
    <property type="entry name" value="Protein kinase-like (PK-like)"/>
    <property type="match status" value="1"/>
</dbReference>
<comment type="subcellular location">
    <subcellularLocation>
        <location evidence="1">Membrane</location>
        <topology evidence="1">Single-pass membrane protein</topology>
    </subcellularLocation>
</comment>
<dbReference type="InterPro" id="IPR027417">
    <property type="entry name" value="P-loop_NTPase"/>
</dbReference>
<dbReference type="CDD" id="cd01949">
    <property type="entry name" value="GGDEF"/>
    <property type="match status" value="1"/>
</dbReference>
<dbReference type="SUPFAM" id="SSF55781">
    <property type="entry name" value="GAF domain-like"/>
    <property type="match status" value="1"/>
</dbReference>
<dbReference type="Pfam" id="PF00990">
    <property type="entry name" value="GGDEF"/>
    <property type="match status" value="1"/>
</dbReference>
<dbReference type="Gene3D" id="1.10.510.10">
    <property type="entry name" value="Transferase(Phosphotransferase) domain 1"/>
    <property type="match status" value="1"/>
</dbReference>
<dbReference type="CDD" id="cd00130">
    <property type="entry name" value="PAS"/>
    <property type="match status" value="1"/>
</dbReference>
<dbReference type="InterPro" id="IPR035965">
    <property type="entry name" value="PAS-like_dom_sf"/>
</dbReference>
<dbReference type="InterPro" id="IPR000719">
    <property type="entry name" value="Prot_kinase_dom"/>
</dbReference>
<dbReference type="SMART" id="SM00091">
    <property type="entry name" value="PAS"/>
    <property type="match status" value="1"/>
</dbReference>
<dbReference type="InterPro" id="IPR029016">
    <property type="entry name" value="GAF-like_dom_sf"/>
</dbReference>
<gene>
    <name evidence="7" type="ORF">DA73_0207845</name>
    <name evidence="6" type="ORF">DA73_0400021310</name>
</gene>
<dbReference type="InterPro" id="IPR000160">
    <property type="entry name" value="GGDEF_dom"/>
</dbReference>
<organism evidence="7">
    <name type="scientific">Tolypothrix bouteillei VB521301</name>
    <dbReference type="NCBI Taxonomy" id="1479485"/>
    <lineage>
        <taxon>Bacteria</taxon>
        <taxon>Bacillati</taxon>
        <taxon>Cyanobacteriota</taxon>
        <taxon>Cyanophyceae</taxon>
        <taxon>Nostocales</taxon>
        <taxon>Tolypothrichaceae</taxon>
        <taxon>Tolypothrix</taxon>
    </lineage>
</organism>
<evidence type="ECO:0000313" key="7">
    <source>
        <dbReference type="EMBL" id="KIE13270.1"/>
    </source>
</evidence>
<dbReference type="NCBIfam" id="TIGR00229">
    <property type="entry name" value="sensory_box"/>
    <property type="match status" value="1"/>
</dbReference>
<dbReference type="PANTHER" id="PTHR43642">
    <property type="entry name" value="HYBRID SIGNAL TRANSDUCTION HISTIDINE KINASE G"/>
    <property type="match status" value="1"/>
</dbReference>
<dbReference type="SUPFAM" id="SSF55073">
    <property type="entry name" value="Nucleotide cyclase"/>
    <property type="match status" value="1"/>
</dbReference>
<dbReference type="Gene3D" id="3.40.50.300">
    <property type="entry name" value="P-loop containing nucleotide triphosphate hydrolases"/>
    <property type="match status" value="1"/>
</dbReference>
<reference evidence="7" key="1">
    <citation type="journal article" date="2015" name="Genome Announc.">
        <title>Draft Genome Sequence of Tolypothrix boutellei Strain VB521301.</title>
        <authorList>
            <person name="Chandrababunaidu M.M."/>
            <person name="Singh D."/>
            <person name="Sen D."/>
            <person name="Bhan S."/>
            <person name="Das S."/>
            <person name="Gupta A."/>
            <person name="Adhikary S.P."/>
            <person name="Tripathy S."/>
        </authorList>
    </citation>
    <scope>NUCLEOTIDE SEQUENCE</scope>
    <source>
        <strain evidence="7">VB521301</strain>
    </source>
</reference>
<evidence type="ECO:0000256" key="1">
    <source>
        <dbReference type="ARBA" id="ARBA00004167"/>
    </source>
</evidence>
<feature type="domain" description="EAL" evidence="4">
    <location>
        <begin position="1792"/>
        <end position="2048"/>
    </location>
</feature>
<dbReference type="SMART" id="SM00052">
    <property type="entry name" value="EAL"/>
    <property type="match status" value="1"/>
</dbReference>
<dbReference type="Pfam" id="PF01590">
    <property type="entry name" value="GAF"/>
    <property type="match status" value="1"/>
</dbReference>
<dbReference type="InterPro" id="IPR053159">
    <property type="entry name" value="Hybrid_Histidine_Kinase"/>
</dbReference>
<dbReference type="InterPro" id="IPR029787">
    <property type="entry name" value="Nucleotide_cyclase"/>
</dbReference>
<dbReference type="Pfam" id="PF13191">
    <property type="entry name" value="AAA_16"/>
    <property type="match status" value="1"/>
</dbReference>
<evidence type="ECO:0000259" key="4">
    <source>
        <dbReference type="PROSITE" id="PS50883"/>
    </source>
</evidence>
<dbReference type="Gene3D" id="3.30.450.40">
    <property type="match status" value="1"/>
</dbReference>
<sequence length="2055" mass="233408">MIVIAGYEITKKLYESSKSLVYRGCRLSDRFPVILKILKQEYPPPEEIARFKLEYEITRHLTLEGTVRAYSLEQYRHSLVMTVEDFGGEALNLLMKHQQFSIETAIKLGIQITEILGEIHLQNVIHKDINLSNIVFNPVTGQLKIIDFGISTIFARENPILTSPHILEGTLAYMSPEQTGRMNRSLDYRSDFYSLGVTLYELFTQQRPFNTTNLLELVHCHLAKQPIPPHKRKPEIPLAISQIILKLMAKMAEERYQSAKGIKTDLEECLRQLQNSGTIQPFPLASTDISTALQIPQKLYGREQEITMLIATFEQIVQKEMSESSQPSIASPNKTQMVLVSGYSGIGKSALVQELYKSVTQQQSYFIAGKFEQYQRNIPYFAIVNAFADLVRQLLSEQEEQLCQWREKLLGALLPNAQVIIDVIPEIELIIGRQPEVPELGSAEAQNRFNLVFQSFIRVFAQPEHPLVLFLDDLQWADLASLKLLQLLLTATDSTHLFAIGAYRDNEVSAAHPLLVTVEEISRSGGSIRQIVLSPLELYHVTMLISETLSCTTAEAQPLAQLVIDKTGGNPFFVKEFLKTLNTENLLQFNMQLCKWQWNIEQIKTREITSNVIELLALKIQQLKSETQNILKLAACIGNQFEIDILAMVYHRSSQETAIVLQDAVAMGLVMPLNNNYKLLVLGIQEQAVVECKFVHDRIQQAVYSLIPASDRQKIHYQIGQLLLFNSDSQQQEQRYFDIVNQLNLGQELIEQQQDRNKLAQLNLMVGEKAKASAAYDSAFSYLRMGLRLLAEDSWQQQYNLTLELYQAATEVAFLNSEFERMEQLAQKTLQQARTVLHKVRVYEVKIQALLVQGYPIEALRIALEILSLLEVNFPTPATQADVEKALTETIARLADVSIESLINLPQMTEARVLAAMRVLSSAIPAAHVSTPELFPLIVIKQVNLSIEYGNAEISPFPYAVYGLILCGVDIEAGCQFSDLALALLEKLNYKPIRCRTLLPVHAGTRYWKTHLRATLSPLQDCYQAGIENGDFEFAGYTALHHCDQAFFAGVFLAEIEQLASNYIYDLTSLKQTRNAHAIAMFKQAMLNLTAGSSHTHLLIGNAYNEVQSLPLLQQANDRQVLFLLYLNKLMLCCWFNLPQQAVENADLAAAYLDGVAGQVSIAFFHFYDALARLAIYAEASPPEQIEILSKVKLDLEQMERWARHAPMNYQHKFFLMQAEQHRVLGEEFQAMELYDRAITLADEHEYTQEAAIAYERSAMVYSARGKVVFAKTCIQEARYRYLRWGAMAKVRDLETKFPEFFEQPLETSAKISVTDSTSSRSETLDLETVMKASQAIASELVLTRLLSTLMKVAIENAGAQIGRLILETDGQLLMEATGMADGETIYIGQPVPIQKCQNVCVAIVNYVARTQNSIVLDNATRDNQFASDPYIRQQQPKSILCTPMVNQGKLSGVLYLENNLATAAFKPERVELLNLLSTQMAIAIENARLLRNREELNQFLQLKTEQTSRILERITDGFIAVNRQWQIVYVNQQAERQLGKAGEELLGQNFWKTYPIVINTVFYQRYHEAMKNKNHIQFEEFYPPSKKWLEVNVYPDDEGLSIFFRDITERKQMEDKLVYDALHDTLTGLPNRLLFTERLEQAIRRTQKHRDYRFAVLFLDVDRFKVINDSLGHMVGDELLVAIARRLKSCLSPMDIIARLGGDEFIILLDSPEDEALIADRIQLALNVPFDLNGYKVFNTVSIGIVSSVTGYNRAEELLRAADIAMYQAKAGGKSCYVIFNTSMQDRATLLLQLETDLRWAIQHQQLQVYYQPIVSLQTGRLEGFEALVRWLHPEKGLISPSEFVPLAEETGLIVPIGEWVLLEACRQLRVWQLQFSDRLPLTMSVNLSVKQLSQSDLIERIDRVLSHMDLRGDSLKLEITESTLMTYSEVTRDVLQQLSDRNIQLCIDDFGTGYSSLSYLHQFPVHLLKIDRSFTQRIGVQNQDTEIVRTILALAHNLSMNVIAEGIETVEQLAELRRLGCEYGQGYWFSKPLDSQAAEVLIAQRPDWLMANG</sequence>
<evidence type="ECO:0000313" key="6">
    <source>
        <dbReference type="EMBL" id="KAF3887750.1"/>
    </source>
</evidence>
<reference evidence="6" key="2">
    <citation type="submission" date="2019-11" db="EMBL/GenBank/DDBJ databases">
        <title>Improved Assembly of Tolypothrix boutellei genome.</title>
        <authorList>
            <person name="Sarangi A.N."/>
            <person name="Mukherjee M."/>
            <person name="Ghosh S."/>
            <person name="Singh D."/>
            <person name="Das A."/>
            <person name="Kant S."/>
            <person name="Prusty A."/>
            <person name="Tripathy S."/>
        </authorList>
    </citation>
    <scope>NUCLEOTIDE SEQUENCE</scope>
    <source>
        <strain evidence="6">VB521301</strain>
    </source>
</reference>
<dbReference type="STRING" id="1479485.DA73_0207845"/>
<dbReference type="PROSITE" id="PS50112">
    <property type="entry name" value="PAS"/>
    <property type="match status" value="1"/>
</dbReference>
<name>A0A0C1RMR8_9CYAN</name>
<dbReference type="InterPro" id="IPR001633">
    <property type="entry name" value="EAL_dom"/>
</dbReference>
<dbReference type="PANTHER" id="PTHR43642:SF1">
    <property type="entry name" value="HYBRID SIGNAL TRANSDUCTION HISTIDINE KINASE G"/>
    <property type="match status" value="1"/>
</dbReference>
<dbReference type="CDD" id="cd01948">
    <property type="entry name" value="EAL"/>
    <property type="match status" value="1"/>
</dbReference>
<dbReference type="GO" id="GO:0005524">
    <property type="term" value="F:ATP binding"/>
    <property type="evidence" value="ECO:0007669"/>
    <property type="project" value="InterPro"/>
</dbReference>
<dbReference type="Pfam" id="PF00069">
    <property type="entry name" value="Pkinase"/>
    <property type="match status" value="1"/>
</dbReference>
<dbReference type="SUPFAM" id="SSF55785">
    <property type="entry name" value="PYP-like sensor domain (PAS domain)"/>
    <property type="match status" value="1"/>
</dbReference>
<feature type="domain" description="PAS" evidence="3">
    <location>
        <begin position="1504"/>
        <end position="1550"/>
    </location>
</feature>
<evidence type="ECO:0000259" key="2">
    <source>
        <dbReference type="PROSITE" id="PS50011"/>
    </source>
</evidence>
<accession>A0A0C1RMR8</accession>
<dbReference type="SMART" id="SM00065">
    <property type="entry name" value="GAF"/>
    <property type="match status" value="1"/>
</dbReference>
<dbReference type="SMART" id="SM00267">
    <property type="entry name" value="GGDEF"/>
    <property type="match status" value="1"/>
</dbReference>
<dbReference type="Proteomes" id="UP000029738">
    <property type="component" value="Unassembled WGS sequence"/>
</dbReference>
<dbReference type="InterPro" id="IPR043128">
    <property type="entry name" value="Rev_trsase/Diguanyl_cyclase"/>
</dbReference>
<dbReference type="NCBIfam" id="TIGR00254">
    <property type="entry name" value="GGDEF"/>
    <property type="match status" value="1"/>
</dbReference>
<protein>
    <submittedName>
        <fullName evidence="6">EAL domain-containing protein</fullName>
    </submittedName>
    <submittedName>
        <fullName evidence="7">Guanylate cyclase</fullName>
    </submittedName>
</protein>
<feature type="domain" description="GGDEF" evidence="5">
    <location>
        <begin position="1653"/>
        <end position="1783"/>
    </location>
</feature>
<dbReference type="InterPro" id="IPR000014">
    <property type="entry name" value="PAS"/>
</dbReference>
<feature type="domain" description="Protein kinase" evidence="2">
    <location>
        <begin position="7"/>
        <end position="270"/>
    </location>
</feature>
<dbReference type="Pfam" id="PF00563">
    <property type="entry name" value="EAL"/>
    <property type="match status" value="1"/>
</dbReference>
<evidence type="ECO:0000313" key="8">
    <source>
        <dbReference type="Proteomes" id="UP000029738"/>
    </source>
</evidence>
<dbReference type="CDD" id="cd14014">
    <property type="entry name" value="STKc_PknB_like"/>
    <property type="match status" value="1"/>
</dbReference>
<evidence type="ECO:0000259" key="3">
    <source>
        <dbReference type="PROSITE" id="PS50112"/>
    </source>
</evidence>
<dbReference type="EMBL" id="JHEG04000001">
    <property type="protein sequence ID" value="KAF3887750.1"/>
    <property type="molecule type" value="Genomic_DNA"/>
</dbReference>
<dbReference type="SUPFAM" id="SSF52540">
    <property type="entry name" value="P-loop containing nucleoside triphosphate hydrolases"/>
    <property type="match status" value="1"/>
</dbReference>
<dbReference type="GO" id="GO:0004672">
    <property type="term" value="F:protein kinase activity"/>
    <property type="evidence" value="ECO:0007669"/>
    <property type="project" value="InterPro"/>
</dbReference>
<dbReference type="InterPro" id="IPR013656">
    <property type="entry name" value="PAS_4"/>
</dbReference>
<keyword evidence="8" id="KW-1185">Reference proteome</keyword>
<dbReference type="SUPFAM" id="SSF141868">
    <property type="entry name" value="EAL domain-like"/>
    <property type="match status" value="1"/>
</dbReference>
<proteinExistence type="predicted"/>
<dbReference type="EMBL" id="JHEG02000019">
    <property type="protein sequence ID" value="KIE13270.1"/>
    <property type="molecule type" value="Genomic_DNA"/>
</dbReference>
<dbReference type="InterPro" id="IPR003018">
    <property type="entry name" value="GAF"/>
</dbReference>
<dbReference type="InterPro" id="IPR035919">
    <property type="entry name" value="EAL_sf"/>
</dbReference>
<dbReference type="GO" id="GO:0016020">
    <property type="term" value="C:membrane"/>
    <property type="evidence" value="ECO:0007669"/>
    <property type="project" value="UniProtKB-SubCell"/>
</dbReference>
<dbReference type="PROSITE" id="PS50883">
    <property type="entry name" value="EAL"/>
    <property type="match status" value="1"/>
</dbReference>
<dbReference type="Pfam" id="PF08448">
    <property type="entry name" value="PAS_4"/>
    <property type="match status" value="1"/>
</dbReference>
<dbReference type="InterPro" id="IPR041664">
    <property type="entry name" value="AAA_16"/>
</dbReference>